<accession>A0ABT6CTQ0</accession>
<dbReference type="Proteomes" id="UP001220456">
    <property type="component" value="Unassembled WGS sequence"/>
</dbReference>
<comment type="caution">
    <text evidence="1">The sequence shown here is derived from an EMBL/GenBank/DDBJ whole genome shotgun (WGS) entry which is preliminary data.</text>
</comment>
<dbReference type="InterPro" id="IPR046609">
    <property type="entry name" value="DUF6668"/>
</dbReference>
<dbReference type="Pfam" id="PF20373">
    <property type="entry name" value="DUF6668"/>
    <property type="match status" value="1"/>
</dbReference>
<evidence type="ECO:0000313" key="1">
    <source>
        <dbReference type="EMBL" id="MDF9277442.1"/>
    </source>
</evidence>
<keyword evidence="2" id="KW-1185">Reference proteome</keyword>
<dbReference type="EMBL" id="JAROKN010000010">
    <property type="protein sequence ID" value="MDF9277442.1"/>
    <property type="molecule type" value="Genomic_DNA"/>
</dbReference>
<proteinExistence type="predicted"/>
<reference evidence="1 2" key="1">
    <citation type="journal article" date="2023" name="Int. J. Syst. Evol. Microbiol.">
        <title>Arthrobacter vasquezii sp. nov., isolated from a soil sample from Union Glacier, Antarctica.</title>
        <authorList>
            <person name="Valenzuela-Ibaceta F."/>
            <person name="Carrasco V."/>
            <person name="Lagos-Moraga S."/>
            <person name="Dietz-Vargas C."/>
            <person name="Navarro C.A."/>
            <person name="Perez-Donoso J.M."/>
        </authorList>
    </citation>
    <scope>NUCLEOTIDE SEQUENCE [LARGE SCALE GENOMIC DNA]</scope>
    <source>
        <strain evidence="1 2">EH-1B-1</strain>
    </source>
</reference>
<gene>
    <name evidence="1" type="ORF">P4U43_06500</name>
</gene>
<name>A0ABT6CTQ0_9MICC</name>
<dbReference type="RefSeq" id="WP_277357993.1">
    <property type="nucleotide sequence ID" value="NZ_JAROKN010000010.1"/>
</dbReference>
<evidence type="ECO:0000313" key="2">
    <source>
        <dbReference type="Proteomes" id="UP001220456"/>
    </source>
</evidence>
<protein>
    <submittedName>
        <fullName evidence="1">Uncharacterized protein</fullName>
    </submittedName>
</protein>
<sequence length="191" mass="20393">MVTETEIRDAVEVLRGVAGPQQGLLGLAAGEGMARFLTDDSDVFWLGAHGGAGENTLADLLGGVPCHHRWPSRSAANPSVQPAHVFLVARQNHRGLKAAQLAARDWAAGSHPTITLHGLVVIADAPGRTPKALHNQTRITAGGVPQTWVLPWIEELRLAGTVDPESLAREPRNVLTKLREVINTTIRAKGD</sequence>
<organism evidence="1 2">
    <name type="scientific">Arthrobacter vasquezii</name>
    <dbReference type="NCBI Taxonomy" id="2977629"/>
    <lineage>
        <taxon>Bacteria</taxon>
        <taxon>Bacillati</taxon>
        <taxon>Actinomycetota</taxon>
        <taxon>Actinomycetes</taxon>
        <taxon>Micrococcales</taxon>
        <taxon>Micrococcaceae</taxon>
        <taxon>Arthrobacter</taxon>
    </lineage>
</organism>